<keyword evidence="3" id="KW-0963">Cytoplasm</keyword>
<dbReference type="InterPro" id="IPR007742">
    <property type="entry name" value="NosD_dom"/>
</dbReference>
<evidence type="ECO:0000256" key="1">
    <source>
        <dbReference type="ARBA" id="ARBA00004138"/>
    </source>
</evidence>
<dbReference type="InterPro" id="IPR006626">
    <property type="entry name" value="PbH1"/>
</dbReference>
<feature type="domain" description="Periplasmic copper-binding protein NosD beta helix" evidence="7">
    <location>
        <begin position="674"/>
        <end position="775"/>
    </location>
</feature>
<dbReference type="GO" id="GO:0005737">
    <property type="term" value="C:cytoplasm"/>
    <property type="evidence" value="ECO:0007669"/>
    <property type="project" value="UniProtKB-SubCell"/>
</dbReference>
<dbReference type="PANTHER" id="PTHR37833:SF1">
    <property type="entry name" value="SIGNAL PEPTIDE PROTEIN"/>
    <property type="match status" value="1"/>
</dbReference>
<dbReference type="RefSeq" id="WP_184211249.1">
    <property type="nucleotide sequence ID" value="NZ_JACHIF010000008.1"/>
</dbReference>
<evidence type="ECO:0000313" key="10">
    <source>
        <dbReference type="Proteomes" id="UP000534294"/>
    </source>
</evidence>
<feature type="domain" description="HYDIN/VesB/CFA65-like Ig-like" evidence="8">
    <location>
        <begin position="1906"/>
        <end position="1983"/>
    </location>
</feature>
<comment type="caution">
    <text evidence="9">The sequence shown here is derived from an EMBL/GenBank/DDBJ whole genome shotgun (WGS) entry which is preliminary data.</text>
</comment>
<dbReference type="SMART" id="SM00710">
    <property type="entry name" value="PbH1"/>
    <property type="match status" value="11"/>
</dbReference>
<dbReference type="Gene3D" id="2.160.20.10">
    <property type="entry name" value="Single-stranded right-handed beta-helix, Pectin lyase-like"/>
    <property type="match status" value="3"/>
</dbReference>
<name>A0A7W7YNJ0_9BACT</name>
<keyword evidence="6" id="KW-0732">Signal</keyword>
<dbReference type="EMBL" id="JACHIF010000008">
    <property type="protein sequence ID" value="MBB5039460.1"/>
    <property type="molecule type" value="Genomic_DNA"/>
</dbReference>
<keyword evidence="4" id="KW-0969">Cilium</keyword>
<keyword evidence="5" id="KW-0966">Cell projection</keyword>
<proteinExistence type="predicted"/>
<dbReference type="SUPFAM" id="SSF51126">
    <property type="entry name" value="Pectin lyase-like"/>
    <property type="match status" value="3"/>
</dbReference>
<dbReference type="InterPro" id="IPR011050">
    <property type="entry name" value="Pectin_lyase_fold/virulence"/>
</dbReference>
<organism evidence="9 10">
    <name type="scientific">Prosthecobacter dejongeii</name>
    <dbReference type="NCBI Taxonomy" id="48465"/>
    <lineage>
        <taxon>Bacteria</taxon>
        <taxon>Pseudomonadati</taxon>
        <taxon>Verrucomicrobiota</taxon>
        <taxon>Verrucomicrobiia</taxon>
        <taxon>Verrucomicrobiales</taxon>
        <taxon>Verrucomicrobiaceae</taxon>
        <taxon>Prosthecobacter</taxon>
    </lineage>
</organism>
<protein>
    <submittedName>
        <fullName evidence="9">Pectin methylesterase-like acyl-CoA thioesterase</fullName>
    </submittedName>
</protein>
<evidence type="ECO:0000256" key="4">
    <source>
        <dbReference type="ARBA" id="ARBA00023069"/>
    </source>
</evidence>
<dbReference type="InterPro" id="IPR013783">
    <property type="entry name" value="Ig-like_fold"/>
</dbReference>
<dbReference type="Gene3D" id="2.60.40.10">
    <property type="entry name" value="Immunoglobulins"/>
    <property type="match status" value="3"/>
</dbReference>
<dbReference type="Proteomes" id="UP000534294">
    <property type="component" value="Unassembled WGS sequence"/>
</dbReference>
<accession>A0A7W7YNJ0</accession>
<feature type="chain" id="PRO_5031164744" evidence="6">
    <location>
        <begin position="27"/>
        <end position="3386"/>
    </location>
</feature>
<reference evidence="9 10" key="1">
    <citation type="submission" date="2020-08" db="EMBL/GenBank/DDBJ databases">
        <title>Genomic Encyclopedia of Type Strains, Phase IV (KMG-IV): sequencing the most valuable type-strain genomes for metagenomic binning, comparative biology and taxonomic classification.</title>
        <authorList>
            <person name="Goeker M."/>
        </authorList>
    </citation>
    <scope>NUCLEOTIDE SEQUENCE [LARGE SCALE GENOMIC DNA]</scope>
    <source>
        <strain evidence="9 10">DSM 12251</strain>
    </source>
</reference>
<evidence type="ECO:0000259" key="7">
    <source>
        <dbReference type="Pfam" id="PF05048"/>
    </source>
</evidence>
<dbReference type="PANTHER" id="PTHR37833">
    <property type="entry name" value="LIPOPROTEIN-RELATED"/>
    <property type="match status" value="1"/>
</dbReference>
<dbReference type="NCBIfam" id="NF012200">
    <property type="entry name" value="choice_anch_D"/>
    <property type="match status" value="3"/>
</dbReference>
<dbReference type="InterPro" id="IPR012334">
    <property type="entry name" value="Pectin_lyas_fold"/>
</dbReference>
<feature type="domain" description="HYDIN/VesB/CFA65-like Ig-like" evidence="8">
    <location>
        <begin position="2731"/>
        <end position="2817"/>
    </location>
</feature>
<evidence type="ECO:0000256" key="5">
    <source>
        <dbReference type="ARBA" id="ARBA00023273"/>
    </source>
</evidence>
<evidence type="ECO:0000259" key="8">
    <source>
        <dbReference type="Pfam" id="PF22544"/>
    </source>
</evidence>
<dbReference type="Pfam" id="PF22544">
    <property type="entry name" value="HYDIN_VesB_CFA65-like_Ig"/>
    <property type="match status" value="2"/>
</dbReference>
<evidence type="ECO:0000313" key="9">
    <source>
        <dbReference type="EMBL" id="MBB5039460.1"/>
    </source>
</evidence>
<dbReference type="Pfam" id="PF05048">
    <property type="entry name" value="NosD"/>
    <property type="match status" value="1"/>
</dbReference>
<dbReference type="InterPro" id="IPR053879">
    <property type="entry name" value="HYDIN_VesB_CFA65-like_Ig"/>
</dbReference>
<evidence type="ECO:0000256" key="2">
    <source>
        <dbReference type="ARBA" id="ARBA00004496"/>
    </source>
</evidence>
<gene>
    <name evidence="9" type="ORF">HNQ64_003732</name>
</gene>
<evidence type="ECO:0000256" key="6">
    <source>
        <dbReference type="SAM" id="SignalP"/>
    </source>
</evidence>
<comment type="subcellular location">
    <subcellularLocation>
        <location evidence="1">Cell projection</location>
        <location evidence="1">Cilium</location>
    </subcellularLocation>
    <subcellularLocation>
        <location evidence="2">Cytoplasm</location>
    </subcellularLocation>
</comment>
<evidence type="ECO:0000256" key="3">
    <source>
        <dbReference type="ARBA" id="ARBA00022490"/>
    </source>
</evidence>
<sequence length="3386" mass="338359">MKRPSPSKLRLLAAAAFSILSGSLSAATINVTAGDIIQTAVNSATAGDEIVVGPGTYNERVVINKAIKLISLNGRGTTIIDGSAVASGAQGAIELIGNTDGTVIGETGHGFTLVGFDNVPGSEVGALYVQGTHNNLKIEGNDIVANGDSALTFQFNAVTGTNVLINDNIFSGKTFVGAFPATGNQFTVPNVARQVIVIGNGPSNPVTLFNLQFTNNQITAISGATQAGETRGNLLATIDVDGVTVTGNTFAGVTPSRAAFRARRPDLVLTGNTFNTTNVGSLLDVQNNTTPLSSLIAANTVTNSSSSAAGSAITGTEAYTTIQAAVNAAIPGATISVTPGIYNERVVISKAVRLISTGGRGVTTIDASAVAGSALGAIEVQGTLTGVTIGESSAGFTLIGYDGTPGLEAAALYVKGSQTTLKIEGNDIRANGDSALTIEFGTAGSGVLINDNLFSGKTFVGANPAFAPSSQQFTTANVARQLIVIGNGGGAGASSLSGVTFSNNRIEAITGGYDTAVMPPVAWGNNAATIDVSNLVMTGNQFVSTITFGTAFRVRRSGATISGNTFDTTNMGPNTALIITENNVTSIADFIAANTLVKNGQPAGAALTGSNAFTTINAAIAAAALNANINLLAGTYSEYVNVNKAVTLIGAPNRASIVQAPAGAATSAVTIAASNATISGLTITRSGNTVATWNDTLSSAGISIQGAFTNARITENLITGMRTGIDINNSSGHSVFRNVLENNHTGMILRNQTDNLLVEQNYIINNRTVGVLFLDAGGAPPQQAANSKFNSNAISGNWYGQVVDRQTNPSLSPDKLKDFSGNWFGTATPSVVTANSAELRYDELIPVVFGGTASAPGGQPELAGPGSANIDFSPIFTLGTDAEPATYGFQGVPANLQVKADIAVVGAATISNIQQAINAVTSPATVKIPNGTYGGSVSGAGKAITFSIGASPGAIVVNGDFAIDSDDTLEIEIEGNLPGTGYDQYTINGAVSLGGANVVFSGGYSLLETDQILFLVNDLADAVIGTFAGKPNGTVVSFGGGSAIGYLLGSGNDIGLGLSNITVSQGPVTITDGQNTPLIDIGTKTPDSGDPSKVFTIQNSGASPVEITDVTAPAAYTISGIALPLSLEPNQTTTFTVTLTSDTANTHTGTVSITSNEAVGSPFTFGITGFVTPDVVVTPGGVAGEADVDIQIYNAAGTDPLTLTVAVPNDTTYTLTRSSGTWGTIALTGVSSANTAVLTITKSEVDEVNIRDVVGLGSGAVQVTFNGRGSVTSGRTFDDDFNVFLDTATAGEVRLDGNCQFTGDASLNVETLLNIYLTGQTPGRTVSVVDGDLTLKANQGATASSGEFTGIHFNRYTASSSGSGNITLLGRGGNGTNGASNRGFYMQSNSVVESTSTDVMTAGTIEISGTGGATSGATNNAAGVLITGAATRIISNAGGIEVVGSTDSTGTGGSLLGVSVENGAQINGIGSADVTVTGTGGDATSGANNRGVSVNATNSLVTVEDGTLIISGTAGDAPASSSQIGVRISAGGAVSSTGDGPISLTAIAGAGTTDNIGLQITGTGSQLTSLNGDITVTATAGGSGATNGNNGIRVTAGGRVISTGAADINITATEKFNGPNSQAFSLDNADSAIVSTAGTGDVFIRANSMRIVTGGVITATGNEVTVGPRTALPATLGGDDVVSMGSVISFGIPQAEINSIAAAKLTVGDISNTTTVAVGVPVTIPAGMDLELAASGNVELDAVITSADDVIFTSATGVVNPDLTGNDLTAGSVAFGSGTTLQIPIKGTTADSEVGYRKLTVTGAVNLTGSDLEIPSDVFAPSVGARFVIVENDGVDVVTGNFAGLPQGYLIPNFRGTARELLVRYNEDSTTPLATGNDVVLTLVAPEIQVFDGLTELADAQLGVTAFGSTTVGGPVGKQFTITNDGLGTLAISSITAPTGFSVSGAPTSIAPGQSSNFTVTFTAATAGTFSGDVEIVSDDVDEASFTFPVSGTATPQVVVTGTVVDIELANTGNDPFNIVIAVPAAPNDNRYTLTRSAGTWNFAETPGVATGTGTSVLTLFKSGVTEVNITDAVGLGTGLVGVEFNGRAAITTGRTFDDSFYVDLDTATAGAVTFTGNCIFTGTASLDVETLLNISVSSGRTVSVVDGDLSLIANRGAVASSGTFVGVRLDGGSVITNGTGSVNVSGRGGNTLTGGENRGVLLINGGKVRSLFTGTNPGTVTVRGTGGPVTGSTTNSSGVTVTGGASIISSAGGDVLISGDSETQGTGGSHYGVAINLMADVEVAGDAELSIIGVGAPGNAGSGNHGVFINAFGTVVSAAEGKLSIQGTGGSFVGDTTGTYRGVSIGGGAIVSSTGAAPIEITGVGGIGLSDNIGVFVDSDAEITSATGKITLAGTGGGHNAAASQTNYGVRITAGGTLASTGTADIEIRAAGNGLPLAAYFPPFSLDGDGSSIVSSGTGDLEVIANGVRIFSSGVNPYPTINVAGNGVTFRPLSATAVSIGGADASGILGLVGLELNTITAGSITVGDLTQTSTLTVAADVTVPTNANLLLKADGNITQNTGAGAITTQGSGAVQVTSQSGALRPLRTTTDMTVAGAAGLTFGTGVTTELEISINGLAQNNEATGYRALIVAGGVSLHNTALLLTGSFPGANLGDSFVIVENDAADAVGGTFLGLNDATLISADFQGSGKPAWVDYLGGDGNDVELVVGNPDLRVEQPVSTTLVVTPTPVIDFGDVAPGTSDVLTFTLTNEGYAKLVLGTILVQGGSDPEFSVINAPAASTVLRAGESTTFQVRFQPNSLGGYTGSVLISSNDPDAEGSFVINLEGTGAFDPPTPVPSFYGDVVTGNLAPDSTGTGTVGTFGPLIRGAYLAENGGLVFPGELSGGEKGIWKTENILTPNSLKLVALTGDLHPESPVQSYDLLPEIPAINRTGQVSFVARITGSGITADNDTGLWSEVGGPQGPLLVAQEGEDEVLTGVKISGFGSGGTTANAPLSSAAGWGTAQIGADAEVAFSVSLSGTGVLTAGADANATAILRASFVGGVAQPLSILARQGSVAPGATTAKFGNLAGNFSDPVRVDDDGNAAFGAVITGGSGVYFAARGQALTKVAATGDAAPNAGADTTFRTLEAPTLGTDGYVAFRGLLNNTGTNADGKTNDGIWGGMANNPAGLQVLLRRGWVINPDRTVTPTGAPGRPKVGNPWGGWLTRNGDNRGAWRAWVDADGDGVLTTRNAPENDYHGIYANTAVDGIMRLVVAEGDIAQGYEAATFISLDHPLAGGDNQVAFVGTVGGLVTVSPPVAANSSNGNNKGIWRQSPNGGPFYLIIRTGQTIMVGGVPRVVTDVDLPGSGVNITGSRRIEQPLMDGSGRLVIFVTLQGGDTTQVLAP</sequence>
<keyword evidence="10" id="KW-1185">Reference proteome</keyword>
<feature type="signal peptide" evidence="6">
    <location>
        <begin position="1"/>
        <end position="26"/>
    </location>
</feature>